<keyword evidence="3" id="KW-0548">Nucleotidyltransferase</keyword>
<name>A0ABR6HRY4_9RHOB</name>
<keyword evidence="3" id="KW-0808">Transferase</keyword>
<dbReference type="RefSeq" id="WP_183474817.1">
    <property type="nucleotide sequence ID" value="NZ_JACIBX010000013.1"/>
</dbReference>
<dbReference type="GO" id="GO:0016779">
    <property type="term" value="F:nucleotidyltransferase activity"/>
    <property type="evidence" value="ECO:0007669"/>
    <property type="project" value="UniProtKB-KW"/>
</dbReference>
<dbReference type="Gene3D" id="3.90.550.10">
    <property type="entry name" value="Spore Coat Polysaccharide Biosynthesis Protein SpsA, Chain A"/>
    <property type="match status" value="1"/>
</dbReference>
<feature type="domain" description="MobA-like NTP transferase" evidence="2">
    <location>
        <begin position="4"/>
        <end position="156"/>
    </location>
</feature>
<organism evidence="3 4">
    <name type="scientific">Limimaricola variabilis</name>
    <dbReference type="NCBI Taxonomy" id="1492771"/>
    <lineage>
        <taxon>Bacteria</taxon>
        <taxon>Pseudomonadati</taxon>
        <taxon>Pseudomonadota</taxon>
        <taxon>Alphaproteobacteria</taxon>
        <taxon>Rhodobacterales</taxon>
        <taxon>Paracoccaceae</taxon>
        <taxon>Limimaricola</taxon>
    </lineage>
</organism>
<sequence>MIVGLLLAAGASRRFGAQDKLQADFRGRPLVTHVAGALSRAETDRLLAVCRTAEVAALLDGFENLSPDPEGDQAASLRAGVRRARTLGATKLLIALGDMPLVGTELLHSVIAACDSTHPAAAHDGTRMMPPACFPADMLADLMLLAGDRGAASLLRGRPPGTVRLCPSPADRLRDIDTPEALRAAEAG</sequence>
<comment type="caution">
    <text evidence="3">The sequence shown here is derived from an EMBL/GenBank/DDBJ whole genome shotgun (WGS) entry which is preliminary data.</text>
</comment>
<evidence type="ECO:0000313" key="4">
    <source>
        <dbReference type="Proteomes" id="UP000576152"/>
    </source>
</evidence>
<reference evidence="3 4" key="1">
    <citation type="submission" date="2020-08" db="EMBL/GenBank/DDBJ databases">
        <title>Genomic Encyclopedia of Type Strains, Phase III (KMG-III): the genomes of soil and plant-associated and newly described type strains.</title>
        <authorList>
            <person name="Whitman W."/>
        </authorList>
    </citation>
    <scope>NUCLEOTIDE SEQUENCE [LARGE SCALE GENOMIC DNA]</scope>
    <source>
        <strain evidence="3 4">CECT 8572</strain>
    </source>
</reference>
<dbReference type="InterPro" id="IPR025877">
    <property type="entry name" value="MobA-like_NTP_Trfase"/>
</dbReference>
<dbReference type="SUPFAM" id="SSF53448">
    <property type="entry name" value="Nucleotide-diphospho-sugar transferases"/>
    <property type="match status" value="1"/>
</dbReference>
<keyword evidence="1" id="KW-0460">Magnesium</keyword>
<evidence type="ECO:0000256" key="1">
    <source>
        <dbReference type="ARBA" id="ARBA00022842"/>
    </source>
</evidence>
<dbReference type="Pfam" id="PF12804">
    <property type="entry name" value="NTP_transf_3"/>
    <property type="match status" value="1"/>
</dbReference>
<gene>
    <name evidence="3" type="ORF">FHS00_002936</name>
</gene>
<dbReference type="Proteomes" id="UP000576152">
    <property type="component" value="Unassembled WGS sequence"/>
</dbReference>
<evidence type="ECO:0000259" key="2">
    <source>
        <dbReference type="Pfam" id="PF12804"/>
    </source>
</evidence>
<protein>
    <submittedName>
        <fullName evidence="3">CTP:molybdopterin cytidylyltransferase MocA</fullName>
    </submittedName>
</protein>
<keyword evidence="4" id="KW-1185">Reference proteome</keyword>
<dbReference type="PANTHER" id="PTHR43777">
    <property type="entry name" value="MOLYBDENUM COFACTOR CYTIDYLYLTRANSFERASE"/>
    <property type="match status" value="1"/>
</dbReference>
<accession>A0ABR6HRY4</accession>
<dbReference type="CDD" id="cd04182">
    <property type="entry name" value="GT_2_like_f"/>
    <property type="match status" value="1"/>
</dbReference>
<dbReference type="PANTHER" id="PTHR43777:SF1">
    <property type="entry name" value="MOLYBDENUM COFACTOR CYTIDYLYLTRANSFERASE"/>
    <property type="match status" value="1"/>
</dbReference>
<dbReference type="InterPro" id="IPR029044">
    <property type="entry name" value="Nucleotide-diphossugar_trans"/>
</dbReference>
<dbReference type="EMBL" id="JACIBX010000013">
    <property type="protein sequence ID" value="MBB3713334.1"/>
    <property type="molecule type" value="Genomic_DNA"/>
</dbReference>
<evidence type="ECO:0000313" key="3">
    <source>
        <dbReference type="EMBL" id="MBB3713334.1"/>
    </source>
</evidence>
<proteinExistence type="predicted"/>